<dbReference type="FunFam" id="1.10.630.10:FF:000026">
    <property type="entry name" value="Cytochrome P450 82C4"/>
    <property type="match status" value="1"/>
</dbReference>
<dbReference type="PROSITE" id="PS00086">
    <property type="entry name" value="CYTOCHROME_P450"/>
    <property type="match status" value="1"/>
</dbReference>
<keyword evidence="5 13" id="KW-0812">Transmembrane</keyword>
<dbReference type="Gramene" id="RZC66827">
    <property type="protein sequence ID" value="RZC66827"/>
    <property type="gene ID" value="C5167_010513"/>
</dbReference>
<dbReference type="InterPro" id="IPR017972">
    <property type="entry name" value="Cyt_P450_CS"/>
</dbReference>
<accession>A0A4Y7K1M1</accession>
<evidence type="ECO:0000256" key="5">
    <source>
        <dbReference type="ARBA" id="ARBA00022692"/>
    </source>
</evidence>
<dbReference type="GO" id="GO:0016020">
    <property type="term" value="C:membrane"/>
    <property type="evidence" value="ECO:0007669"/>
    <property type="project" value="UniProtKB-SubCell"/>
</dbReference>
<evidence type="ECO:0000256" key="12">
    <source>
        <dbReference type="RuleBase" id="RU000461"/>
    </source>
</evidence>
<proteinExistence type="inferred from homology"/>
<evidence type="ECO:0000313" key="15">
    <source>
        <dbReference type="Proteomes" id="UP000316621"/>
    </source>
</evidence>
<keyword evidence="15" id="KW-1185">Reference proteome</keyword>
<evidence type="ECO:0000256" key="10">
    <source>
        <dbReference type="ARBA" id="ARBA00023136"/>
    </source>
</evidence>
<dbReference type="SUPFAM" id="SSF48264">
    <property type="entry name" value="Cytochrome P450"/>
    <property type="match status" value="1"/>
</dbReference>
<dbReference type="Pfam" id="PF00067">
    <property type="entry name" value="p450"/>
    <property type="match status" value="1"/>
</dbReference>
<dbReference type="PRINTS" id="PR00385">
    <property type="entry name" value="P450"/>
</dbReference>
<dbReference type="GO" id="GO:0020037">
    <property type="term" value="F:heme binding"/>
    <property type="evidence" value="ECO:0007669"/>
    <property type="project" value="InterPro"/>
</dbReference>
<evidence type="ECO:0000256" key="13">
    <source>
        <dbReference type="SAM" id="Phobius"/>
    </source>
</evidence>
<dbReference type="GO" id="GO:0016705">
    <property type="term" value="F:oxidoreductase activity, acting on paired donors, with incorporation or reduction of molecular oxygen"/>
    <property type="evidence" value="ECO:0007669"/>
    <property type="project" value="InterPro"/>
</dbReference>
<evidence type="ECO:0000256" key="1">
    <source>
        <dbReference type="ARBA" id="ARBA00004167"/>
    </source>
</evidence>
<keyword evidence="8 12" id="KW-0560">Oxidoreductase</keyword>
<evidence type="ECO:0000256" key="3">
    <source>
        <dbReference type="ARBA" id="ARBA00010617"/>
    </source>
</evidence>
<dbReference type="CDD" id="cd11073">
    <property type="entry name" value="CYP76-like"/>
    <property type="match status" value="1"/>
</dbReference>
<dbReference type="GO" id="GO:0004497">
    <property type="term" value="F:monooxygenase activity"/>
    <property type="evidence" value="ECO:0007669"/>
    <property type="project" value="UniProtKB-KW"/>
</dbReference>
<feature type="transmembrane region" description="Helical" evidence="13">
    <location>
        <begin position="35"/>
        <end position="53"/>
    </location>
</feature>
<evidence type="ECO:0000256" key="2">
    <source>
        <dbReference type="ARBA" id="ARBA00004913"/>
    </source>
</evidence>
<comment type="pathway">
    <text evidence="2">Alkaloid biosynthesis.</text>
</comment>
<evidence type="ECO:0000256" key="4">
    <source>
        <dbReference type="ARBA" id="ARBA00022617"/>
    </source>
</evidence>
<comment type="cofactor">
    <cofactor evidence="11">
        <name>heme</name>
        <dbReference type="ChEBI" id="CHEBI:30413"/>
    </cofactor>
</comment>
<dbReference type="Gene3D" id="1.10.630.10">
    <property type="entry name" value="Cytochrome P450"/>
    <property type="match status" value="1"/>
</dbReference>
<comment type="similarity">
    <text evidence="3 12">Belongs to the cytochrome P450 family.</text>
</comment>
<dbReference type="EMBL" id="CM010720">
    <property type="protein sequence ID" value="RZC66827.1"/>
    <property type="molecule type" value="Genomic_DNA"/>
</dbReference>
<dbReference type="OMA" id="YHVPKHA"/>
<reference evidence="14 15" key="1">
    <citation type="journal article" date="2018" name="Science">
        <title>The opium poppy genome and morphinan production.</title>
        <authorList>
            <person name="Guo L."/>
            <person name="Winzer T."/>
            <person name="Yang X."/>
            <person name="Li Y."/>
            <person name="Ning Z."/>
            <person name="He Z."/>
            <person name="Teodor R."/>
            <person name="Lu Y."/>
            <person name="Bowser T.A."/>
            <person name="Graham I.A."/>
            <person name="Ye K."/>
        </authorList>
    </citation>
    <scope>NUCLEOTIDE SEQUENCE [LARGE SCALE GENOMIC DNA]</scope>
    <source>
        <strain evidence="15">cv. HN1</strain>
        <tissue evidence="14">Leaves</tissue>
    </source>
</reference>
<sequence length="537" mass="61044">MDQVKHFVSTATTPDQLKLHVATATTFISSLPPTTIAAIITSTLAVFLLKIIFRRRNWRNSPPGPIGWPILGYLPYLTDRLHEDLFKLSKIHGPIYSLKMGQKAAIVVSSPEITKEILKHQDTTFSSRTITEAVRCVTYDATSLVFVPYGARWRLLRKILTTELFSTRALELFQPARKQQVNKLLLSLYSASKTKTKVNLADSTFVVSANLISNLVCSKNLFDPTKKEGREVKQMVWEILEVVGAPNLADLIPFLKLLDPQGLKKRVSKVVQRFDDFFEKLIDERLDERKRGLKMNENGRLDMLDVFLDYKSDKKDDGLKEFSRVDIKGMLSDMFVAGTDTSSSTVEWGMTEILRKPEVYKKILAELDEVVGKNRFVEESDISKLTYFQAAVKETFRLHPGVPLLIPRRTNEATDICGYHVPKHAIVFVNVWGMARDEKVWPEPYEFKPERFLGSELDVKGQDFEILPFGTGRRSCVGMPLGHRMVHYSLASLLHAFEWDFSADILQDMTEKVGITLQKAKVLTGVPKPRLSLSVYQ</sequence>
<keyword evidence="9 11" id="KW-0408">Iron</keyword>
<keyword evidence="4 11" id="KW-0349">Heme</keyword>
<keyword evidence="12" id="KW-0503">Monooxygenase</keyword>
<evidence type="ECO:0000256" key="8">
    <source>
        <dbReference type="ARBA" id="ARBA00023002"/>
    </source>
</evidence>
<keyword evidence="7 13" id="KW-1133">Transmembrane helix</keyword>
<keyword evidence="6 11" id="KW-0479">Metal-binding</keyword>
<gene>
    <name evidence="14" type="ORF">C5167_010513</name>
</gene>
<dbReference type="PANTHER" id="PTHR47950:SF41">
    <property type="entry name" value="(S)-N-METHYLCOCLAURINE 3'-HYDROXYLASE ISOZYME 2-RELATED"/>
    <property type="match status" value="1"/>
</dbReference>
<dbReference type="InterPro" id="IPR036396">
    <property type="entry name" value="Cyt_P450_sf"/>
</dbReference>
<dbReference type="Proteomes" id="UP000316621">
    <property type="component" value="Chromosome 6"/>
</dbReference>
<keyword evidence="10 13" id="KW-0472">Membrane</keyword>
<evidence type="ECO:0000313" key="14">
    <source>
        <dbReference type="EMBL" id="RZC66827.1"/>
    </source>
</evidence>
<evidence type="ECO:0000256" key="11">
    <source>
        <dbReference type="PIRSR" id="PIRSR602401-1"/>
    </source>
</evidence>
<dbReference type="OrthoDB" id="2789670at2759"/>
<dbReference type="AlphaFoldDB" id="A0A4Y7K1M1"/>
<dbReference type="InterPro" id="IPR001128">
    <property type="entry name" value="Cyt_P450"/>
</dbReference>
<dbReference type="GO" id="GO:0005506">
    <property type="term" value="F:iron ion binding"/>
    <property type="evidence" value="ECO:0007669"/>
    <property type="project" value="InterPro"/>
</dbReference>
<dbReference type="PRINTS" id="PR00463">
    <property type="entry name" value="EP450I"/>
</dbReference>
<evidence type="ECO:0000256" key="6">
    <source>
        <dbReference type="ARBA" id="ARBA00022723"/>
    </source>
</evidence>
<evidence type="ECO:0000256" key="9">
    <source>
        <dbReference type="ARBA" id="ARBA00023004"/>
    </source>
</evidence>
<dbReference type="PANTHER" id="PTHR47950">
    <property type="entry name" value="CYTOCHROME P450, FAMILY 76, SUBFAMILY C, POLYPEPTIDE 5-RELATED"/>
    <property type="match status" value="1"/>
</dbReference>
<feature type="binding site" description="axial binding residue" evidence="11">
    <location>
        <position position="476"/>
    </location>
    <ligand>
        <name>heme</name>
        <dbReference type="ChEBI" id="CHEBI:30413"/>
    </ligand>
    <ligandPart>
        <name>Fe</name>
        <dbReference type="ChEBI" id="CHEBI:18248"/>
    </ligandPart>
</feature>
<dbReference type="STRING" id="3469.A0A4Y7K1M1"/>
<comment type="subcellular location">
    <subcellularLocation>
        <location evidence="1">Membrane</location>
        <topology evidence="1">Single-pass membrane protein</topology>
    </subcellularLocation>
</comment>
<dbReference type="InterPro" id="IPR002401">
    <property type="entry name" value="Cyt_P450_E_grp-I"/>
</dbReference>
<evidence type="ECO:0000256" key="7">
    <source>
        <dbReference type="ARBA" id="ARBA00022989"/>
    </source>
</evidence>
<protein>
    <recommendedName>
        <fullName evidence="16">Cytochrome P450</fullName>
    </recommendedName>
</protein>
<dbReference type="GO" id="GO:0033075">
    <property type="term" value="P:isoquinoline alkaloid biosynthetic process"/>
    <property type="evidence" value="ECO:0007669"/>
    <property type="project" value="UniProtKB-ARBA"/>
</dbReference>
<name>A0A4Y7K1M1_PAPSO</name>
<evidence type="ECO:0008006" key="16">
    <source>
        <dbReference type="Google" id="ProtNLM"/>
    </source>
</evidence>
<organism evidence="14 15">
    <name type="scientific">Papaver somniferum</name>
    <name type="common">Opium poppy</name>
    <dbReference type="NCBI Taxonomy" id="3469"/>
    <lineage>
        <taxon>Eukaryota</taxon>
        <taxon>Viridiplantae</taxon>
        <taxon>Streptophyta</taxon>
        <taxon>Embryophyta</taxon>
        <taxon>Tracheophyta</taxon>
        <taxon>Spermatophyta</taxon>
        <taxon>Magnoliopsida</taxon>
        <taxon>Ranunculales</taxon>
        <taxon>Papaveraceae</taxon>
        <taxon>Papaveroideae</taxon>
        <taxon>Papaver</taxon>
    </lineage>
</organism>